<sequence>MNDISDRMYNPYRPTPRLLSSPASETEKTGGRKMNGIKDRSTPNDNAAEDMLIWLSPQRVGAQDKPRARQITALIKGR</sequence>
<feature type="compositionally biased region" description="Basic and acidic residues" evidence="1">
    <location>
        <begin position="25"/>
        <end position="42"/>
    </location>
</feature>
<evidence type="ECO:0000256" key="1">
    <source>
        <dbReference type="SAM" id="MobiDB-lite"/>
    </source>
</evidence>
<dbReference type="EMBL" id="LNZH02000186">
    <property type="protein sequence ID" value="OCB87965.1"/>
    <property type="molecule type" value="Genomic_DNA"/>
</dbReference>
<evidence type="ECO:0000313" key="2">
    <source>
        <dbReference type="EMBL" id="OCB87965.1"/>
    </source>
</evidence>
<gene>
    <name evidence="2" type="ORF">A7U60_g4923</name>
</gene>
<dbReference type="AlphaFoldDB" id="A0A9Q5HY30"/>
<accession>A0A9Q5HY30</accession>
<reference evidence="2" key="1">
    <citation type="submission" date="2016-06" db="EMBL/GenBank/DDBJ databases">
        <title>Draft Genome sequence of the fungus Inonotus baumii.</title>
        <authorList>
            <person name="Zhu H."/>
            <person name="Lin W."/>
        </authorList>
    </citation>
    <scope>NUCLEOTIDE SEQUENCE</scope>
    <source>
        <strain evidence="2">821</strain>
    </source>
</reference>
<dbReference type="Proteomes" id="UP000757232">
    <property type="component" value="Unassembled WGS sequence"/>
</dbReference>
<comment type="caution">
    <text evidence="2">The sequence shown here is derived from an EMBL/GenBank/DDBJ whole genome shotgun (WGS) entry which is preliminary data.</text>
</comment>
<proteinExistence type="predicted"/>
<protein>
    <submittedName>
        <fullName evidence="2">Uncharacterized protein</fullName>
    </submittedName>
</protein>
<keyword evidence="3" id="KW-1185">Reference proteome</keyword>
<organism evidence="2 3">
    <name type="scientific">Sanghuangporus baumii</name>
    <name type="common">Phellinus baumii</name>
    <dbReference type="NCBI Taxonomy" id="108892"/>
    <lineage>
        <taxon>Eukaryota</taxon>
        <taxon>Fungi</taxon>
        <taxon>Dikarya</taxon>
        <taxon>Basidiomycota</taxon>
        <taxon>Agaricomycotina</taxon>
        <taxon>Agaricomycetes</taxon>
        <taxon>Hymenochaetales</taxon>
        <taxon>Hymenochaetaceae</taxon>
        <taxon>Sanghuangporus</taxon>
    </lineage>
</organism>
<name>A0A9Q5HY30_SANBA</name>
<feature type="region of interest" description="Disordered" evidence="1">
    <location>
        <begin position="1"/>
        <end position="45"/>
    </location>
</feature>
<evidence type="ECO:0000313" key="3">
    <source>
        <dbReference type="Proteomes" id="UP000757232"/>
    </source>
</evidence>